<dbReference type="Proteomes" id="UP000664132">
    <property type="component" value="Unassembled WGS sequence"/>
</dbReference>
<organism evidence="4 5">
    <name type="scientific">Cadophora malorum</name>
    <dbReference type="NCBI Taxonomy" id="108018"/>
    <lineage>
        <taxon>Eukaryota</taxon>
        <taxon>Fungi</taxon>
        <taxon>Dikarya</taxon>
        <taxon>Ascomycota</taxon>
        <taxon>Pezizomycotina</taxon>
        <taxon>Leotiomycetes</taxon>
        <taxon>Helotiales</taxon>
        <taxon>Ploettnerulaceae</taxon>
        <taxon>Cadophora</taxon>
    </lineage>
</organism>
<sequence>MAPFFANQSCDPFTPASRPCTLGNYVSYAVNVSCPDDVIAAVKFAKQNNVRLVIRSTGHDYLGKSTGAGALAVWTHHLKDIDFLEWSSSNYEGKAIKMGAGVQGFEAMAAAHEQGLVPITGECPTVGVAGGYTQGGGHSALSTSFGLAADQVLEWEVVTADGDLVTASPTQNQDLYWALSGGGGGTFGVVVSMIAKVYPDTIVSGASMAFNSANVSSDRFYEAIENFHFLLPDIVDAGAMVIYFSTNLGFQIQPLTAYNKTSNDVKNILSPFITSLDELGITYNVSYSQSSSYMEHFNTYLGPLPYGNIEVGIAQYGGRLIPRAAIQQNNSAVSDTLRNITEHGVTFIGVGVDVSSTSRPSSHSVDNSILPAWRNALISVTFTTPWNFTAPWEDMLALQDEMTDSVVPQIEAVTPGSGVYMNEADFRQPRWQEAFFGENYEKLKSVKKRWDPEGLFWARKSVGSEVWEEREDGRLCRV</sequence>
<dbReference type="EMBL" id="JAFJYH010000342">
    <property type="protein sequence ID" value="KAG4412960.1"/>
    <property type="molecule type" value="Genomic_DNA"/>
</dbReference>
<dbReference type="PANTHER" id="PTHR13878:SF91">
    <property type="entry name" value="FAD BINDING DOMAIN PROTEIN (AFU_ORTHOLOGUE AFUA_6G12070)-RELATED"/>
    <property type="match status" value="1"/>
</dbReference>
<protein>
    <recommendedName>
        <fullName evidence="3">FAD-binding PCMH-type domain-containing protein</fullName>
    </recommendedName>
</protein>
<evidence type="ECO:0000256" key="1">
    <source>
        <dbReference type="ARBA" id="ARBA00005466"/>
    </source>
</evidence>
<dbReference type="InterPro" id="IPR036318">
    <property type="entry name" value="FAD-bd_PCMH-like_sf"/>
</dbReference>
<dbReference type="AlphaFoldDB" id="A0A8H7W0V7"/>
<reference evidence="4" key="1">
    <citation type="submission" date="2021-02" db="EMBL/GenBank/DDBJ databases">
        <title>Genome sequence Cadophora malorum strain M34.</title>
        <authorList>
            <person name="Stefanovic E."/>
            <person name="Vu D."/>
            <person name="Scully C."/>
            <person name="Dijksterhuis J."/>
            <person name="Roader J."/>
            <person name="Houbraken J."/>
        </authorList>
    </citation>
    <scope>NUCLEOTIDE SEQUENCE</scope>
    <source>
        <strain evidence="4">M34</strain>
    </source>
</reference>
<dbReference type="InterPro" id="IPR006094">
    <property type="entry name" value="Oxid_FAD_bind_N"/>
</dbReference>
<accession>A0A8H7W0V7</accession>
<dbReference type="GO" id="GO:0071949">
    <property type="term" value="F:FAD binding"/>
    <property type="evidence" value="ECO:0007669"/>
    <property type="project" value="InterPro"/>
</dbReference>
<dbReference type="Pfam" id="PF08031">
    <property type="entry name" value="BBE"/>
    <property type="match status" value="1"/>
</dbReference>
<gene>
    <name evidence="4" type="ORF">IFR04_013910</name>
</gene>
<comment type="similarity">
    <text evidence="1">Belongs to the oxygen-dependent FAD-linked oxidoreductase family.</text>
</comment>
<dbReference type="InterPro" id="IPR016166">
    <property type="entry name" value="FAD-bd_PCMH"/>
</dbReference>
<evidence type="ECO:0000256" key="2">
    <source>
        <dbReference type="ARBA" id="ARBA00023002"/>
    </source>
</evidence>
<dbReference type="Gene3D" id="3.30.465.10">
    <property type="match status" value="2"/>
</dbReference>
<evidence type="ECO:0000313" key="5">
    <source>
        <dbReference type="Proteomes" id="UP000664132"/>
    </source>
</evidence>
<dbReference type="PANTHER" id="PTHR13878">
    <property type="entry name" value="GULONOLACTONE OXIDASE"/>
    <property type="match status" value="1"/>
</dbReference>
<dbReference type="Pfam" id="PF01565">
    <property type="entry name" value="FAD_binding_4"/>
    <property type="match status" value="1"/>
</dbReference>
<name>A0A8H7W0V7_9HELO</name>
<dbReference type="InterPro" id="IPR050432">
    <property type="entry name" value="FAD-linked_Oxidoreductases_BP"/>
</dbReference>
<keyword evidence="2" id="KW-0560">Oxidoreductase</keyword>
<keyword evidence="5" id="KW-1185">Reference proteome</keyword>
<dbReference type="OrthoDB" id="9983560at2759"/>
<dbReference type="GO" id="GO:0016491">
    <property type="term" value="F:oxidoreductase activity"/>
    <property type="evidence" value="ECO:0007669"/>
    <property type="project" value="UniProtKB-KW"/>
</dbReference>
<dbReference type="SUPFAM" id="SSF56176">
    <property type="entry name" value="FAD-binding/transporter-associated domain-like"/>
    <property type="match status" value="1"/>
</dbReference>
<evidence type="ECO:0000313" key="4">
    <source>
        <dbReference type="EMBL" id="KAG4412960.1"/>
    </source>
</evidence>
<dbReference type="InterPro" id="IPR016169">
    <property type="entry name" value="FAD-bd_PCMH_sub2"/>
</dbReference>
<comment type="caution">
    <text evidence="4">The sequence shown here is derived from an EMBL/GenBank/DDBJ whole genome shotgun (WGS) entry which is preliminary data.</text>
</comment>
<evidence type="ECO:0000259" key="3">
    <source>
        <dbReference type="PROSITE" id="PS51387"/>
    </source>
</evidence>
<proteinExistence type="inferred from homology"/>
<dbReference type="PROSITE" id="PS51387">
    <property type="entry name" value="FAD_PCMH"/>
    <property type="match status" value="1"/>
</dbReference>
<dbReference type="InterPro" id="IPR012951">
    <property type="entry name" value="BBE"/>
</dbReference>
<feature type="domain" description="FAD-binding PCMH-type" evidence="3">
    <location>
        <begin position="22"/>
        <end position="200"/>
    </location>
</feature>